<gene>
    <name evidence="2" type="ORF">ENH_00042870</name>
</gene>
<dbReference type="Proteomes" id="UP000030754">
    <property type="component" value="Unassembled WGS sequence"/>
</dbReference>
<protein>
    <submittedName>
        <fullName evidence="2">Uncharacterized protein</fullName>
    </submittedName>
</protein>
<dbReference type="GeneID" id="25474444"/>
<dbReference type="OrthoDB" id="346186at2759"/>
<reference evidence="2" key="2">
    <citation type="submission" date="2013-10" db="EMBL/GenBank/DDBJ databases">
        <authorList>
            <person name="Aslett M."/>
        </authorList>
    </citation>
    <scope>NUCLEOTIDE SEQUENCE [LARGE SCALE GENOMIC DNA]</scope>
    <source>
        <strain evidence="2">Houghton</strain>
    </source>
</reference>
<dbReference type="RefSeq" id="XP_013440738.1">
    <property type="nucleotide sequence ID" value="XM_013585284.1"/>
</dbReference>
<name>U6MH68_9EIME</name>
<accession>U6MH68</accession>
<dbReference type="VEuPathDB" id="ToxoDB:ENH_00042870"/>
<organism evidence="2 3">
    <name type="scientific">Eimeria necatrix</name>
    <dbReference type="NCBI Taxonomy" id="51315"/>
    <lineage>
        <taxon>Eukaryota</taxon>
        <taxon>Sar</taxon>
        <taxon>Alveolata</taxon>
        <taxon>Apicomplexa</taxon>
        <taxon>Conoidasida</taxon>
        <taxon>Coccidia</taxon>
        <taxon>Eucoccidiorida</taxon>
        <taxon>Eimeriorina</taxon>
        <taxon>Eimeriidae</taxon>
        <taxon>Eimeria</taxon>
    </lineage>
</organism>
<keyword evidence="3" id="KW-1185">Reference proteome</keyword>
<feature type="region of interest" description="Disordered" evidence="1">
    <location>
        <begin position="910"/>
        <end position="949"/>
    </location>
</feature>
<proteinExistence type="predicted"/>
<reference evidence="2" key="1">
    <citation type="submission" date="2013-10" db="EMBL/GenBank/DDBJ databases">
        <title>Genomic analysis of the causative agents of coccidiosis in chickens.</title>
        <authorList>
            <person name="Reid A.J."/>
            <person name="Blake D."/>
            <person name="Billington K."/>
            <person name="Browne H."/>
            <person name="Dunn M."/>
            <person name="Hung S."/>
            <person name="Kawahara F."/>
            <person name="Miranda-Saavedra D."/>
            <person name="Mourier T."/>
            <person name="Nagra H."/>
            <person name="Otto T.D."/>
            <person name="Rawlings N."/>
            <person name="Sanchez A."/>
            <person name="Sanders M."/>
            <person name="Subramaniam C."/>
            <person name="Tay Y."/>
            <person name="Dear P."/>
            <person name="Doerig C."/>
            <person name="Gruber A."/>
            <person name="Parkinson J."/>
            <person name="Shirley M."/>
            <person name="Wan K.L."/>
            <person name="Berriman M."/>
            <person name="Tomley F."/>
            <person name="Pain A."/>
        </authorList>
    </citation>
    <scope>NUCLEOTIDE SEQUENCE [LARGE SCALE GENOMIC DNA]</scope>
    <source>
        <strain evidence="2">Houghton</strain>
    </source>
</reference>
<evidence type="ECO:0000313" key="3">
    <source>
        <dbReference type="Proteomes" id="UP000030754"/>
    </source>
</evidence>
<sequence>MLSNLSHFSLSASLLVLDSTLRGRRLVASQGTPALGEVPEASSLSSLQQAVAVSVAACSAEVMESLDAHLQALGSLEAISSSPVLFASVALENAPLLFALSGVQLPESLQSEYEKLRQTGSALGLALIRGASKMIGTACGKEGHLAAPSSSYLACVSNSLENIGWKAQRALLKQHLNALAYFAEKPDLLPKGPDFSEALRNFTVSATKLVQTLRQAAGVSNGALDLKVDRGRIALPLEDALRQFGRTLQDNLLPMGVTFLEDGDLSLYGPTIHEKIVSSTSEASRQAPSSGGGGELKTFMIMQRLRGHLNEVIGNESLRRAYTSTANKTGLSSRAVESTFVKSQARHIFIFIQSLLDSRPEDVATRFSTAEGLHSFIIEFLAEKVGKKEPEEEKSSFGGNVSGEVVALASSVNKEVLRTFAKRISLSSSFQKAKQAAGMSVSTWLKSEFADFRKDIPPSYVIDIAYECLNRCTIPMLADTRLQTQCTDSQGRPQPLGKCADPAAEFQRIINKEMWATFLEDWMTQGKAHSACRELLVLQEEDASAWQRQVFLMYSHLDSIGCGKDHHGYDSFGRYSIKLEMIQHLFEMFASTAKFPTLENFINWLVKLREPLPQDLQTPTALALQYAGGYPQTQVRVSKAFAMAVKGDPSYSQCKPEDTKIISELLGSLGSVFYTLQAFNDFIKERRTGKENITRQVTAPVGKTITLQLISPLSFCSRHFTRIFKARCLFFFLQCIMGWASSFCFAAADARPVLSQLMLTFTATGPRAPDAVIRYPAYVPSSTAALLSQSGAKAMQVFVYIQDVLGNVSATQLTGSDAVGHLLEAALATEAWTVKCLGACNSSCTLRSEGEQAISISISTTAVAPYNFPATDDESLAAAVFGWLLPAFPALRCKAPTRKVIPVVLPIPPPTLPPIPEPSKEVEVPPKPEPEEKPFPPPPPTAPEEIVLPPPEEKVPEIPEAPVVPIPPKQISIKKKKPEIDIKKNENKDATEPEEMITMIPPKTEEAPKLEHKEDACLKVVRLYNKYIQGAEIKDVKTLHEEAMAVPLYRETRKELQIDQKDISMQQFRLALCVTCAKHIPALQLASGEEQQRLAASIEMSKDICASVYKKTLWANEIDGGAPLASATPASLLTKSVQLNLQAAAISHRLLGGAQPLLQAAEKEATAVEVCAAGEVLGRSLQNAKCIILRRNPDISSPFLLALGGLSRAAAKKMPAELSSIFGASVKVAGRRVPPTSLAGGLRNWLSQDMGLAAWAKEAHKKLKSDRSVAALCAALRYAEFIRQISSPGTTFDRMLSHWNLSLPTNGLSLVNALRSASNPKQKLTQELCVLTPPGQEVQRLVQRFDPAYWAALMLQTGEQGEAAAGAAAPVAESARSTEA</sequence>
<evidence type="ECO:0000313" key="2">
    <source>
        <dbReference type="EMBL" id="CDJ63376.1"/>
    </source>
</evidence>
<dbReference type="EMBL" id="HG722798">
    <property type="protein sequence ID" value="CDJ63376.1"/>
    <property type="molecule type" value="Genomic_DNA"/>
</dbReference>
<feature type="compositionally biased region" description="Basic and acidic residues" evidence="1">
    <location>
        <begin position="918"/>
        <end position="934"/>
    </location>
</feature>
<evidence type="ECO:0000256" key="1">
    <source>
        <dbReference type="SAM" id="MobiDB-lite"/>
    </source>
</evidence>